<gene>
    <name evidence="1" type="ORF">PFISCL1PPCAC_1353</name>
</gene>
<name>A0AAV5UU77_9BILA</name>
<evidence type="ECO:0000313" key="1">
    <source>
        <dbReference type="EMBL" id="GMT10056.1"/>
    </source>
</evidence>
<dbReference type="Proteomes" id="UP001432322">
    <property type="component" value="Unassembled WGS sequence"/>
</dbReference>
<feature type="non-terminal residue" evidence="1">
    <location>
        <position position="140"/>
    </location>
</feature>
<comment type="caution">
    <text evidence="1">The sequence shown here is derived from an EMBL/GenBank/DDBJ whole genome shotgun (WGS) entry which is preliminary data.</text>
</comment>
<proteinExistence type="predicted"/>
<dbReference type="AlphaFoldDB" id="A0AAV5UU77"/>
<evidence type="ECO:0000313" key="2">
    <source>
        <dbReference type="Proteomes" id="UP001432322"/>
    </source>
</evidence>
<sequence>PPCFTTGNILKDELVTKEKVLLMETQTAYLKLKSRRLDSNLAQCDRTFDSQVAFSRRPSPPYEPHAKIRKLSDGERNCKMGRRSIDSCSESDSAGEEEEMIDVELDEEEMDEMEMMDSQFVLVDTSRAAKVQMEKNEEKM</sequence>
<keyword evidence="2" id="KW-1185">Reference proteome</keyword>
<dbReference type="EMBL" id="BTSY01000001">
    <property type="protein sequence ID" value="GMT10056.1"/>
    <property type="molecule type" value="Genomic_DNA"/>
</dbReference>
<protein>
    <submittedName>
        <fullName evidence="1">Uncharacterized protein</fullName>
    </submittedName>
</protein>
<reference evidence="1" key="1">
    <citation type="submission" date="2023-10" db="EMBL/GenBank/DDBJ databases">
        <title>Genome assembly of Pristionchus species.</title>
        <authorList>
            <person name="Yoshida K."/>
            <person name="Sommer R.J."/>
        </authorList>
    </citation>
    <scope>NUCLEOTIDE SEQUENCE</scope>
    <source>
        <strain evidence="1">RS5133</strain>
    </source>
</reference>
<accession>A0AAV5UU77</accession>
<organism evidence="1 2">
    <name type="scientific">Pristionchus fissidentatus</name>
    <dbReference type="NCBI Taxonomy" id="1538716"/>
    <lineage>
        <taxon>Eukaryota</taxon>
        <taxon>Metazoa</taxon>
        <taxon>Ecdysozoa</taxon>
        <taxon>Nematoda</taxon>
        <taxon>Chromadorea</taxon>
        <taxon>Rhabditida</taxon>
        <taxon>Rhabditina</taxon>
        <taxon>Diplogasteromorpha</taxon>
        <taxon>Diplogasteroidea</taxon>
        <taxon>Neodiplogasteridae</taxon>
        <taxon>Pristionchus</taxon>
    </lineage>
</organism>
<feature type="non-terminal residue" evidence="1">
    <location>
        <position position="1"/>
    </location>
</feature>